<evidence type="ECO:0000256" key="2">
    <source>
        <dbReference type="SAM" id="SignalP"/>
    </source>
</evidence>
<feature type="signal peptide" evidence="2">
    <location>
        <begin position="1"/>
        <end position="25"/>
    </location>
</feature>
<evidence type="ECO:0000313" key="3">
    <source>
        <dbReference type="EMBL" id="MEZ0492850.1"/>
    </source>
</evidence>
<evidence type="ECO:0000313" key="4">
    <source>
        <dbReference type="Proteomes" id="UP001566476"/>
    </source>
</evidence>
<evidence type="ECO:0000256" key="1">
    <source>
        <dbReference type="SAM" id="MobiDB-lite"/>
    </source>
</evidence>
<keyword evidence="2" id="KW-0732">Signal</keyword>
<gene>
    <name evidence="3" type="ORF">AB2L28_11450</name>
</gene>
<name>A0ABV4I488_9ACTN</name>
<feature type="region of interest" description="Disordered" evidence="1">
    <location>
        <begin position="93"/>
        <end position="161"/>
    </location>
</feature>
<dbReference type="Proteomes" id="UP001566476">
    <property type="component" value="Unassembled WGS sequence"/>
</dbReference>
<accession>A0ABV4I488</accession>
<feature type="compositionally biased region" description="Low complexity" evidence="1">
    <location>
        <begin position="130"/>
        <end position="141"/>
    </location>
</feature>
<reference evidence="3 4" key="1">
    <citation type="submission" date="2024-07" db="EMBL/GenBank/DDBJ databases">
        <authorList>
            <person name="Thanompreechachai J."/>
            <person name="Duangmal K."/>
        </authorList>
    </citation>
    <scope>NUCLEOTIDE SEQUENCE [LARGE SCALE GENOMIC DNA]</scope>
    <source>
        <strain evidence="3 4">TBRC 1896</strain>
    </source>
</reference>
<proteinExistence type="predicted"/>
<keyword evidence="4" id="KW-1185">Reference proteome</keyword>
<feature type="compositionally biased region" description="Pro residues" evidence="1">
    <location>
        <begin position="108"/>
        <end position="129"/>
    </location>
</feature>
<comment type="caution">
    <text evidence="3">The sequence shown here is derived from an EMBL/GenBank/DDBJ whole genome shotgun (WGS) entry which is preliminary data.</text>
</comment>
<feature type="chain" id="PRO_5047144347" evidence="2">
    <location>
        <begin position="26"/>
        <end position="382"/>
    </location>
</feature>
<organism evidence="3 4">
    <name type="scientific">Kineococcus mangrovi</name>
    <dbReference type="NCBI Taxonomy" id="1660183"/>
    <lineage>
        <taxon>Bacteria</taxon>
        <taxon>Bacillati</taxon>
        <taxon>Actinomycetota</taxon>
        <taxon>Actinomycetes</taxon>
        <taxon>Kineosporiales</taxon>
        <taxon>Kineosporiaceae</taxon>
        <taxon>Kineococcus</taxon>
    </lineage>
</organism>
<dbReference type="RefSeq" id="WP_370718913.1">
    <property type="nucleotide sequence ID" value="NZ_JBGGTQ010000005.1"/>
</dbReference>
<protein>
    <submittedName>
        <fullName evidence="3">Uncharacterized protein</fullName>
    </submittedName>
</protein>
<sequence length="382" mass="39373">MRLRALVVPLLVLVTALAAPEGARAAEAGAARPRSAGGDVHGTAGSCALWSSAAGAYGMRCAGGGTARSYAELLAGAPVPTCWLLPAGGEHDLTPADARPADLGPVPTVQPPAVPAPPPAPEPPAPPVDDPAGSPTGSPEGAPTPPPGVAPTAVPAVEPPPPVDLPEQFLRVCLSPAPDARTLAPAWDTTLLTSTVTLLRRDPRRPPFWWELTTGQRRYLTRAEARGGIVEGTLVTTPSRTPRIGQTVAFSAAAATAPTIALGRSRMRGVLTSLEVRPGEPGRRPVTCAGPGRELRAGEGGRTGPDVCSFRYGRTSAAGTGQTPDTYAVTGTETWRIEASADDGATWEVLREVTRPVRVDLRVTEVQTLVVPLSPARPEGTP</sequence>
<dbReference type="EMBL" id="JBGGTQ010000005">
    <property type="protein sequence ID" value="MEZ0492850.1"/>
    <property type="molecule type" value="Genomic_DNA"/>
</dbReference>